<feature type="region of interest" description="Disordered" evidence="1">
    <location>
        <begin position="868"/>
        <end position="895"/>
    </location>
</feature>
<feature type="compositionally biased region" description="Basic and acidic residues" evidence="1">
    <location>
        <begin position="876"/>
        <end position="895"/>
    </location>
</feature>
<organism evidence="2">
    <name type="scientific">Oryzias latipes</name>
    <name type="common">Japanese rice fish</name>
    <name type="synonym">Japanese killifish</name>
    <dbReference type="NCBI Taxonomy" id="8090"/>
    <lineage>
        <taxon>Eukaryota</taxon>
        <taxon>Metazoa</taxon>
        <taxon>Chordata</taxon>
        <taxon>Craniata</taxon>
        <taxon>Vertebrata</taxon>
        <taxon>Euteleostomi</taxon>
        <taxon>Actinopterygii</taxon>
        <taxon>Neopterygii</taxon>
        <taxon>Teleostei</taxon>
        <taxon>Neoteleostei</taxon>
        <taxon>Acanthomorphata</taxon>
        <taxon>Ovalentaria</taxon>
        <taxon>Atherinomorphae</taxon>
        <taxon>Beloniformes</taxon>
        <taxon>Adrianichthyidae</taxon>
        <taxon>Oryziinae</taxon>
        <taxon>Oryzias</taxon>
    </lineage>
</organism>
<dbReference type="AlphaFoldDB" id="A0A286P9T1"/>
<dbReference type="EMBL" id="LC199500">
    <property type="protein sequence ID" value="BBA49192.1"/>
    <property type="molecule type" value="Genomic_DNA"/>
</dbReference>
<reference evidence="2" key="1">
    <citation type="journal article" date="2017" name="Nat. Commun.">
        <title>Complete fusion of a transposon and herpesvirus created the Teratorn mobile element in medaka fish.</title>
        <authorList>
            <person name="Inoue Y."/>
            <person name="Saga T."/>
            <person name="Aikawa T."/>
            <person name="Kumagai M."/>
            <person name="Shimada A."/>
            <person name="Kawaguchi Y."/>
            <person name="Naruse K."/>
            <person name="Morishita S."/>
            <person name="Koga A."/>
            <person name="Takeda H."/>
        </authorList>
    </citation>
    <scope>NUCLEOTIDE SEQUENCE</scope>
</reference>
<sequence length="912" mass="100647">MAHGVVVEALKVSLDEGCFCVATGPHDSAVAYPCPVEAFAPVLLGSPVTLHVYCPALFPDRVLRVHAEHLGHFTGMRNVPRVDPEQERALFSGLCGLFGTERVLGLYREALSVGDGGEGAPSQDGGAIEKPPMSDGELCPSVFVKFRRENTREARRIASLASQLTGLFDVEDLREKAIPHVKGEEPAHMLFLFLVQLMAVFLSSCLDEASLATLMSVALSPFLEGNFCDPLCAATLLKPMFIPWFEAFPRKADGPEAKADPEAKLKYYRLYKGYEITNEGADVSSVLEDDLTWTSASLQLRTLGYKIEESLSKTLWFVAPQFGDRLRMTRDSCIGKMAVSPGEHVDLIRSCLLCDNVMAYVQCALFGTIRNMLPCHANSEFCETVMAALNGSMRRFAAEARHQSRELFSRLEGWSGPCAGNCLYTSGVSFAGQSEGRSLFFGKIFTGPEDRKPPGKYKTAFGDFSSVTLGLSLKTGLLEALRVALERDEAPKAGCGLRREAGGRMQKMLSTAQEPVCAERVVTEVAFFARYHHRFNSGEFTEVGCVKAMSEPGFNEQIHKDVLDDKSEYRLSLAHGALPMCALTLSMTMRQTVMMTLGFFCVELAHGAYAGAKLNYSTLCSRLVSLSTVAKFRHGKDSDNTNVFQALYGNCLKLTCAMFSKPNPHAPINYHDLDLVEWLHPDNPRLPCYLRKSLAMIGGTKARVRDIMRQHGLCYNRVMFSDGQRRLLFSHAFANADCLIHAPVTICSSLRLFSNTQKSFGSLKACRWGCYYRVTIMSNGCVNTALYTNRGYGGFDSIASQGSATGDEVLERIKQEVSRVLPRIDVGRIRMMAPEMKETEFAALVSAVKDSNIEVTGQMDGDAELEPWQEDGAGEENAKRPLDHSDADDAKRGRWDACETGRVSEDEEFFFL</sequence>
<accession>A0A286P9T1</accession>
<protein>
    <submittedName>
        <fullName evidence="2">Uncharacterized protein</fullName>
    </submittedName>
</protein>
<name>A0A286P9T1_ORYLA</name>
<gene>
    <name evidence="2" type="primary">ORF32</name>
</gene>
<proteinExistence type="predicted"/>
<evidence type="ECO:0000256" key="1">
    <source>
        <dbReference type="SAM" id="MobiDB-lite"/>
    </source>
</evidence>
<evidence type="ECO:0000313" key="2">
    <source>
        <dbReference type="EMBL" id="BBA49192.1"/>
    </source>
</evidence>